<protein>
    <submittedName>
        <fullName evidence="2">Cytochrome c3 family protein</fullName>
    </submittedName>
</protein>
<dbReference type="Proteomes" id="UP000317155">
    <property type="component" value="Unassembled WGS sequence"/>
</dbReference>
<accession>A0A550JCZ3</accession>
<organism evidence="2 3">
    <name type="scientific">Trichloromonas acetexigens</name>
    <dbReference type="NCBI Taxonomy" id="38815"/>
    <lineage>
        <taxon>Bacteria</taxon>
        <taxon>Pseudomonadati</taxon>
        <taxon>Thermodesulfobacteriota</taxon>
        <taxon>Desulfuromonadia</taxon>
        <taxon>Desulfuromonadales</taxon>
        <taxon>Trichloromonadaceae</taxon>
        <taxon>Trichloromonas</taxon>
    </lineage>
</organism>
<evidence type="ECO:0000313" key="3">
    <source>
        <dbReference type="Proteomes" id="UP000317155"/>
    </source>
</evidence>
<dbReference type="RefSeq" id="WP_092057841.1">
    <property type="nucleotide sequence ID" value="NZ_FOJJ01000038.1"/>
</dbReference>
<dbReference type="SUPFAM" id="SSF48695">
    <property type="entry name" value="Multiheme cytochromes"/>
    <property type="match status" value="1"/>
</dbReference>
<dbReference type="CDD" id="cd08168">
    <property type="entry name" value="Cytochrom_C3"/>
    <property type="match status" value="1"/>
</dbReference>
<name>A0A550JCZ3_9BACT</name>
<comment type="caution">
    <text evidence="2">The sequence shown here is derived from an EMBL/GenBank/DDBJ whole genome shotgun (WGS) entry which is preliminary data.</text>
</comment>
<reference evidence="2 3" key="1">
    <citation type="submission" date="2019-07" db="EMBL/GenBank/DDBJ databases">
        <title>Insights of Desulfuromonas acetexigens electromicrobiology.</title>
        <authorList>
            <person name="Katuri K."/>
            <person name="Sapireddy V."/>
            <person name="Shaw D.R."/>
            <person name="Saikaly P."/>
        </authorList>
    </citation>
    <scope>NUCLEOTIDE SEQUENCE [LARGE SCALE GENOMIC DNA]</scope>
    <source>
        <strain evidence="2 3">2873</strain>
    </source>
</reference>
<evidence type="ECO:0000313" key="2">
    <source>
        <dbReference type="EMBL" id="TRO81114.1"/>
    </source>
</evidence>
<dbReference type="Gene3D" id="3.90.10.10">
    <property type="entry name" value="Cytochrome C3"/>
    <property type="match status" value="1"/>
</dbReference>
<proteinExistence type="predicted"/>
<dbReference type="InterPro" id="IPR036280">
    <property type="entry name" value="Multihaem_cyt_sf"/>
</dbReference>
<keyword evidence="1" id="KW-0732">Signal</keyword>
<sequence length="107" mass="11431">MKGFTLSLCTALLLAILASATAALAAIPAEVTLGTARMGEIHFDHKLHQKVGECAVCHHKGVERGGCRDCHGVDTAIPNMKEASHAMCRHCHKRMGAPFGCKDCHVK</sequence>
<dbReference type="EMBL" id="VJVV01000006">
    <property type="protein sequence ID" value="TRO81114.1"/>
    <property type="molecule type" value="Genomic_DNA"/>
</dbReference>
<keyword evidence="3" id="KW-1185">Reference proteome</keyword>
<evidence type="ECO:0000256" key="1">
    <source>
        <dbReference type="SAM" id="SignalP"/>
    </source>
</evidence>
<dbReference type="OrthoDB" id="5421852at2"/>
<gene>
    <name evidence="2" type="ORF">FL622_09400</name>
</gene>
<dbReference type="AlphaFoldDB" id="A0A550JCZ3"/>
<feature type="signal peptide" evidence="1">
    <location>
        <begin position="1"/>
        <end position="25"/>
    </location>
</feature>
<feature type="chain" id="PRO_5022235127" evidence="1">
    <location>
        <begin position="26"/>
        <end position="107"/>
    </location>
</feature>